<sequence length="159" mass="17350">MFRRVLVVCTGNICRSPVGEALLRRGLPGLQVSSAGLGALVDHGVEPTARRLAEADGLRVAEHRARQITAEMVRGADLVLVMSEGQKLAIAEHFPSATGKTMRFGRWLSGGDSEGADIPDPYRRSEEVFVHVHERLVEAARGWLVRLGGHQPRHDATDQ</sequence>
<feature type="active site" description="Proton donor" evidence="6">
    <location>
        <position position="120"/>
    </location>
</feature>
<dbReference type="AlphaFoldDB" id="A0A2N7U3N6"/>
<name>A0A2N7U3N6_9GAMM</name>
<dbReference type="SMART" id="SM00226">
    <property type="entry name" value="LMWPc"/>
    <property type="match status" value="1"/>
</dbReference>
<keyword evidence="4" id="KW-0904">Protein phosphatase</keyword>
<comment type="similarity">
    <text evidence="1">Belongs to the low molecular weight phosphotyrosine protein phosphatase family.</text>
</comment>
<evidence type="ECO:0000256" key="3">
    <source>
        <dbReference type="ARBA" id="ARBA00022801"/>
    </source>
</evidence>
<proteinExistence type="inferred from homology"/>
<dbReference type="InterPro" id="IPR017867">
    <property type="entry name" value="Tyr_phospatase_low_mol_wt"/>
</dbReference>
<evidence type="ECO:0000256" key="1">
    <source>
        <dbReference type="ARBA" id="ARBA00011063"/>
    </source>
</evidence>
<comment type="catalytic activity">
    <reaction evidence="5">
        <text>O-phospho-L-tyrosyl-[protein] + H2O = L-tyrosyl-[protein] + phosphate</text>
        <dbReference type="Rhea" id="RHEA:10684"/>
        <dbReference type="Rhea" id="RHEA-COMP:10136"/>
        <dbReference type="Rhea" id="RHEA-COMP:20101"/>
        <dbReference type="ChEBI" id="CHEBI:15377"/>
        <dbReference type="ChEBI" id="CHEBI:43474"/>
        <dbReference type="ChEBI" id="CHEBI:46858"/>
        <dbReference type="ChEBI" id="CHEBI:61978"/>
        <dbReference type="EC" id="3.1.3.48"/>
    </reaction>
</comment>
<dbReference type="Proteomes" id="UP000235803">
    <property type="component" value="Unassembled WGS sequence"/>
</dbReference>
<evidence type="ECO:0000313" key="8">
    <source>
        <dbReference type="EMBL" id="PMR75054.1"/>
    </source>
</evidence>
<evidence type="ECO:0000256" key="6">
    <source>
        <dbReference type="PIRSR" id="PIRSR617867-1"/>
    </source>
</evidence>
<feature type="active site" evidence="6">
    <location>
        <position position="15"/>
    </location>
</feature>
<accession>A0A2N7U3N6</accession>
<reference evidence="8 9" key="1">
    <citation type="submission" date="2018-01" db="EMBL/GenBank/DDBJ databases">
        <title>Halomonas endophytica sp. nov., isolated from storage liquid in the stems of Populus euphratica.</title>
        <authorList>
            <person name="Chen C."/>
        </authorList>
    </citation>
    <scope>NUCLEOTIDE SEQUENCE [LARGE SCALE GENOMIC DNA]</scope>
    <source>
        <strain evidence="8 9">MC28</strain>
    </source>
</reference>
<feature type="active site" description="Nucleophile" evidence="6">
    <location>
        <position position="9"/>
    </location>
</feature>
<dbReference type="PANTHER" id="PTHR11717:SF31">
    <property type="entry name" value="LOW MOLECULAR WEIGHT PROTEIN-TYROSINE-PHOSPHATASE ETP-RELATED"/>
    <property type="match status" value="1"/>
</dbReference>
<comment type="caution">
    <text evidence="8">The sequence shown here is derived from an EMBL/GenBank/DDBJ whole genome shotgun (WGS) entry which is preliminary data.</text>
</comment>
<dbReference type="InterPro" id="IPR023485">
    <property type="entry name" value="Ptyr_pPase"/>
</dbReference>
<keyword evidence="3" id="KW-0378">Hydrolase</keyword>
<evidence type="ECO:0000256" key="4">
    <source>
        <dbReference type="ARBA" id="ARBA00022912"/>
    </source>
</evidence>
<dbReference type="Gene3D" id="3.40.50.2300">
    <property type="match status" value="1"/>
</dbReference>
<dbReference type="SUPFAM" id="SSF52788">
    <property type="entry name" value="Phosphotyrosine protein phosphatases I"/>
    <property type="match status" value="1"/>
</dbReference>
<dbReference type="EC" id="3.1.3.48" evidence="2"/>
<organism evidence="8 9">
    <name type="scientific">Billgrantia endophytica</name>
    <dbReference type="NCBI Taxonomy" id="2033802"/>
    <lineage>
        <taxon>Bacteria</taxon>
        <taxon>Pseudomonadati</taxon>
        <taxon>Pseudomonadota</taxon>
        <taxon>Gammaproteobacteria</taxon>
        <taxon>Oceanospirillales</taxon>
        <taxon>Halomonadaceae</taxon>
        <taxon>Billgrantia</taxon>
    </lineage>
</organism>
<evidence type="ECO:0000256" key="5">
    <source>
        <dbReference type="ARBA" id="ARBA00051722"/>
    </source>
</evidence>
<dbReference type="InterPro" id="IPR036196">
    <property type="entry name" value="Ptyr_pPase_sf"/>
</dbReference>
<dbReference type="PRINTS" id="PR00719">
    <property type="entry name" value="LMWPTPASE"/>
</dbReference>
<protein>
    <recommendedName>
        <fullName evidence="2">protein-tyrosine-phosphatase</fullName>
        <ecNumber evidence="2">3.1.3.48</ecNumber>
    </recommendedName>
</protein>
<dbReference type="InterPro" id="IPR050438">
    <property type="entry name" value="LMW_PTPase"/>
</dbReference>
<gene>
    <name evidence="8" type="ORF">C1H69_11605</name>
</gene>
<evidence type="ECO:0000313" key="9">
    <source>
        <dbReference type="Proteomes" id="UP000235803"/>
    </source>
</evidence>
<evidence type="ECO:0000256" key="2">
    <source>
        <dbReference type="ARBA" id="ARBA00013064"/>
    </source>
</evidence>
<dbReference type="CDD" id="cd16343">
    <property type="entry name" value="LMWPTP"/>
    <property type="match status" value="1"/>
</dbReference>
<dbReference type="EMBL" id="PNRF01000023">
    <property type="protein sequence ID" value="PMR75054.1"/>
    <property type="molecule type" value="Genomic_DNA"/>
</dbReference>
<dbReference type="PANTHER" id="PTHR11717">
    <property type="entry name" value="LOW MOLECULAR WEIGHT PROTEIN TYROSINE PHOSPHATASE"/>
    <property type="match status" value="1"/>
</dbReference>
<evidence type="ECO:0000259" key="7">
    <source>
        <dbReference type="SMART" id="SM00226"/>
    </source>
</evidence>
<dbReference type="GO" id="GO:0004725">
    <property type="term" value="F:protein tyrosine phosphatase activity"/>
    <property type="evidence" value="ECO:0007669"/>
    <property type="project" value="UniProtKB-EC"/>
</dbReference>
<keyword evidence="9" id="KW-1185">Reference proteome</keyword>
<dbReference type="Pfam" id="PF01451">
    <property type="entry name" value="LMWPc"/>
    <property type="match status" value="1"/>
</dbReference>
<dbReference type="OrthoDB" id="9784339at2"/>
<feature type="domain" description="Phosphotyrosine protein phosphatase I" evidence="7">
    <location>
        <begin position="3"/>
        <end position="146"/>
    </location>
</feature>